<dbReference type="EMBL" id="CP000140">
    <property type="protein sequence ID" value="ABR43942.1"/>
    <property type="molecule type" value="Genomic_DNA"/>
</dbReference>
<dbReference type="Pfam" id="PF00535">
    <property type="entry name" value="Glycos_transf_2"/>
    <property type="match status" value="1"/>
</dbReference>
<dbReference type="GO" id="GO:0016758">
    <property type="term" value="F:hexosyltransferase activity"/>
    <property type="evidence" value="ECO:0007669"/>
    <property type="project" value="UniProtKB-ARBA"/>
</dbReference>
<evidence type="ECO:0000313" key="2">
    <source>
        <dbReference type="EMBL" id="ABR43942.1"/>
    </source>
</evidence>
<dbReference type="InterPro" id="IPR029044">
    <property type="entry name" value="Nucleotide-diphossugar_trans"/>
</dbReference>
<dbReference type="SUPFAM" id="SSF53448">
    <property type="entry name" value="Nucleotide-diphospho-sugar transferases"/>
    <property type="match status" value="1"/>
</dbReference>
<gene>
    <name evidence="2" type="ordered locus">BDI_2211</name>
</gene>
<dbReference type="Gene3D" id="3.90.550.10">
    <property type="entry name" value="Spore Coat Polysaccharide Biosynthesis Protein SpsA, Chain A"/>
    <property type="match status" value="1"/>
</dbReference>
<name>A6LE28_PARD8</name>
<dbReference type="KEGG" id="pdi:BDI_2211"/>
<sequence length="329" mass="38711">MNTELLTSIIIPCYNAEKYIHKCLESCLNQRLDYNTFEIIAIDDGSEDNTLNILHEFAHNNPQLHMQILTQKNAGQSRARNHGLEYAHGKYILYLDSDDFFVDNTISEILYTAIDNQLDMLWFDHQHVDENYNLLPLPQADCKKHVPTDIMSGIDFIKKAFNHSGMVWQFIFRKDFLIKNNILFFDGIIMQDIVYTLQCLYKCKRVQYYPICAYNYLIRSNSVTRDMLKKRKRSLDGMKVAALLNDTFATSKDNDLRLWINDFMNGIVQFNLRRLVKNNDNTGYELCISELKRYNLLPLPMSFICRQIFLTKILNFSPILYKQVVKLLH</sequence>
<reference evidence="2 3" key="1">
    <citation type="journal article" date="2007" name="PLoS Biol.">
        <title>Evolution of symbiotic bacteria in the distal human intestine.</title>
        <authorList>
            <person name="Xu J."/>
            <person name="Mahowald M.A."/>
            <person name="Ley R.E."/>
            <person name="Lozupone C.A."/>
            <person name="Hamady M."/>
            <person name="Martens E.C."/>
            <person name="Henrissat B."/>
            <person name="Coutinho P.M."/>
            <person name="Minx P."/>
            <person name="Latreille P."/>
            <person name="Cordum H."/>
            <person name="Van Brunt A."/>
            <person name="Kim K."/>
            <person name="Fulton R.S."/>
            <person name="Fulton L.A."/>
            <person name="Clifton S.W."/>
            <person name="Wilson R.K."/>
            <person name="Knight R.D."/>
            <person name="Gordon J.I."/>
        </authorList>
    </citation>
    <scope>NUCLEOTIDE SEQUENCE [LARGE SCALE GENOMIC DNA]</scope>
    <source>
        <strain evidence="3">ATCC 8503 / DSM 20701 / CIP 104284 / JCM 5825 / NCTC 11152</strain>
    </source>
</reference>
<dbReference type="CAZy" id="GT2">
    <property type="family name" value="Glycosyltransferase Family 2"/>
</dbReference>
<protein>
    <submittedName>
        <fullName evidence="2">Glycosyltransferase family 2</fullName>
    </submittedName>
</protein>
<dbReference type="InterPro" id="IPR001173">
    <property type="entry name" value="Glyco_trans_2-like"/>
</dbReference>
<organism evidence="2 3">
    <name type="scientific">Parabacteroides distasonis (strain ATCC 8503 / DSM 20701 / CIP 104284 / JCM 5825 / NCTC 11152)</name>
    <dbReference type="NCBI Taxonomy" id="435591"/>
    <lineage>
        <taxon>Bacteria</taxon>
        <taxon>Pseudomonadati</taxon>
        <taxon>Bacteroidota</taxon>
        <taxon>Bacteroidia</taxon>
        <taxon>Bacteroidales</taxon>
        <taxon>Tannerellaceae</taxon>
        <taxon>Parabacteroides</taxon>
    </lineage>
</organism>
<dbReference type="DNASU" id="5307360"/>
<feature type="domain" description="Glycosyltransferase 2-like" evidence="1">
    <location>
        <begin position="8"/>
        <end position="167"/>
    </location>
</feature>
<dbReference type="BioCyc" id="PDIS435591:G1G5A-2268-MONOMER"/>
<proteinExistence type="predicted"/>
<dbReference type="STRING" id="435591.BDI_2211"/>
<dbReference type="PANTHER" id="PTHR22916:SF3">
    <property type="entry name" value="UDP-GLCNAC:BETAGAL BETA-1,3-N-ACETYLGLUCOSAMINYLTRANSFERASE-LIKE PROTEIN 1"/>
    <property type="match status" value="1"/>
</dbReference>
<accession>A6LE28</accession>
<dbReference type="PANTHER" id="PTHR22916">
    <property type="entry name" value="GLYCOSYLTRANSFERASE"/>
    <property type="match status" value="1"/>
</dbReference>
<keyword evidence="3" id="KW-1185">Reference proteome</keyword>
<dbReference type="PaxDb" id="435591-BDI_2211"/>
<dbReference type="AlphaFoldDB" id="A6LE28"/>
<keyword evidence="2" id="KW-0808">Transferase</keyword>
<dbReference type="HOGENOM" id="CLU_025996_25_0_10"/>
<dbReference type="PATRIC" id="fig|435591.13.peg.2193"/>
<dbReference type="CDD" id="cd00761">
    <property type="entry name" value="Glyco_tranf_GTA_type"/>
    <property type="match status" value="1"/>
</dbReference>
<dbReference type="RefSeq" id="WP_011966760.1">
    <property type="nucleotide sequence ID" value="NC_009615.1"/>
</dbReference>
<evidence type="ECO:0000259" key="1">
    <source>
        <dbReference type="Pfam" id="PF00535"/>
    </source>
</evidence>
<dbReference type="Proteomes" id="UP000000566">
    <property type="component" value="Chromosome"/>
</dbReference>
<evidence type="ECO:0000313" key="3">
    <source>
        <dbReference type="Proteomes" id="UP000000566"/>
    </source>
</evidence>
<dbReference type="eggNOG" id="COG0463">
    <property type="taxonomic scope" value="Bacteria"/>
</dbReference>